<dbReference type="EMBL" id="VSSQ01057159">
    <property type="protein sequence ID" value="MPN10968.1"/>
    <property type="molecule type" value="Genomic_DNA"/>
</dbReference>
<proteinExistence type="predicted"/>
<comment type="caution">
    <text evidence="1">The sequence shown here is derived from an EMBL/GenBank/DDBJ whole genome shotgun (WGS) entry which is preliminary data.</text>
</comment>
<dbReference type="AlphaFoldDB" id="A0A645F9B8"/>
<evidence type="ECO:0000313" key="1">
    <source>
        <dbReference type="EMBL" id="MPN10968.1"/>
    </source>
</evidence>
<reference evidence="1" key="1">
    <citation type="submission" date="2019-08" db="EMBL/GenBank/DDBJ databases">
        <authorList>
            <person name="Kucharzyk K."/>
            <person name="Murdoch R.W."/>
            <person name="Higgins S."/>
            <person name="Loffler F."/>
        </authorList>
    </citation>
    <scope>NUCLEOTIDE SEQUENCE</scope>
</reference>
<protein>
    <submittedName>
        <fullName evidence="1">Uncharacterized protein</fullName>
    </submittedName>
</protein>
<accession>A0A645F9B8</accession>
<gene>
    <name evidence="1" type="ORF">SDC9_158266</name>
</gene>
<organism evidence="1">
    <name type="scientific">bioreactor metagenome</name>
    <dbReference type="NCBI Taxonomy" id="1076179"/>
    <lineage>
        <taxon>unclassified sequences</taxon>
        <taxon>metagenomes</taxon>
        <taxon>ecological metagenomes</taxon>
    </lineage>
</organism>
<name>A0A645F9B8_9ZZZZ</name>
<sequence>MLVKAHEQHGDKVLGAAIGLGDAYIHGKDHGVLVGRGVPDVVANAFHVQPHAFEKFAIALEAGSIVAAVRLDHELLGKALGDLLAAQRGVTVQVALVPVEHGMGQLQIALSFCMHGNEYEKWMAGLALIAVQARAMNFYSG</sequence>